<feature type="domain" description="Peptidase M16 N-terminal" evidence="6">
    <location>
        <begin position="51"/>
        <end position="174"/>
    </location>
</feature>
<name>A0A2S9VCJ3_9ALTE</name>
<keyword evidence="3" id="KW-0378">Hydrolase</keyword>
<dbReference type="GO" id="GO:0046872">
    <property type="term" value="F:metal ion binding"/>
    <property type="evidence" value="ECO:0007669"/>
    <property type="project" value="InterPro"/>
</dbReference>
<evidence type="ECO:0000256" key="3">
    <source>
        <dbReference type="ARBA" id="ARBA00022801"/>
    </source>
</evidence>
<keyword evidence="5" id="KW-0482">Metalloprotease</keyword>
<dbReference type="RefSeq" id="WP_105934039.1">
    <property type="nucleotide sequence ID" value="NZ_PVNP01000054.1"/>
</dbReference>
<feature type="domain" description="Peptidase M16 C-terminal" evidence="7">
    <location>
        <begin position="674"/>
        <end position="851"/>
    </location>
</feature>
<sequence>MLFRFILLGLIAHLLYGCSQTSDLSPANTKSVAQPVAIAYEKYQLKNGLTVILHEDHSDPLVHVDVTYHVGSAREEPGKTGFAHFYEHMMFQGSANVADEQHFKLITDAGGTLNGSTNRDRTNYYQTVPANQLEKVLWLESDRMGFLLPAVTQEKFEIQRETVKNERAERIDNQPYARRHERIGEVLYPEGHPYSWLTIGYTEDLDRVDVNDLKAFFKRWYGPNNAVLSIGGDINVAQTKAWIEKYFGDLPAGPEVKAQLPAPASLSENKFITMQDNVHLPLVQIVFPTVYARHEDEAALDVLASILGSGKTSVFYEQLVKTGKVVQAGVSHPCSELACEFNLVALVSPESENSLATIYSEIETILADFESRPFDDDALARVKANIKASTIYGLQSVSGKVSTLAYNETFFGKPDLMNEDVERYSEVTREDVYRVFERYIKDQAAVVLSVVPEGQPALAVKPATVSQPERQVVANTAEQQLSTNQTLTSDFDRSQIPAAGEPPVVTIPSFWQLKLRNGIQVLGVTNDETPTVTITLDLDGGMLLDPVDKAGLSTFTALMMNESTLNYSNEDMSNALAKMGSSISFASNGRYTQVFISSLTEHLNETLALLEEKLFNPAFKAEDFARIKQQLLDNINAQSKEPGAIMEQVKTAVLWGGENRVGLPPGGTAETVSRITLDDIKTFYEQYYVPAKGTIVVVGDMTPGQITTYFDFINTWQGDDYQIADYGDFPEYDGQQIVLVDVPGAAQSLVRMVERAMPYDATGDYFRAQLMNFPLGDDFNSRINLNLREEKGYTYGAFSAFNGGKTLGWFEAGADLKQEFTAAGIMELLGEINHYQQRGITDAELSYMQNAFTLSEALEYETPLDKASFLRRLLAYDLPVNYKKAQKAILLNISKAEIDAVAAKALHPELLQIVVVGDKNVILPQLETLGIAIKEVRPAGLQ</sequence>
<dbReference type="AlphaFoldDB" id="A0A2S9VCJ3"/>
<dbReference type="InterPro" id="IPR011765">
    <property type="entry name" value="Pept_M16_N"/>
</dbReference>
<proteinExistence type="inferred from homology"/>
<keyword evidence="9" id="KW-1185">Reference proteome</keyword>
<comment type="similarity">
    <text evidence="1">Belongs to the peptidase M16 family.</text>
</comment>
<gene>
    <name evidence="8" type="ORF">C6Y40_07320</name>
</gene>
<evidence type="ECO:0000259" key="6">
    <source>
        <dbReference type="Pfam" id="PF00675"/>
    </source>
</evidence>
<evidence type="ECO:0000313" key="8">
    <source>
        <dbReference type="EMBL" id="PRO74177.1"/>
    </source>
</evidence>
<dbReference type="SUPFAM" id="SSF63411">
    <property type="entry name" value="LuxS/MPP-like metallohydrolase"/>
    <property type="match status" value="4"/>
</dbReference>
<dbReference type="Gene3D" id="3.30.830.10">
    <property type="entry name" value="Metalloenzyme, LuxS/M16 peptidase-like"/>
    <property type="match status" value="4"/>
</dbReference>
<evidence type="ECO:0000313" key="9">
    <source>
        <dbReference type="Proteomes" id="UP000238949"/>
    </source>
</evidence>
<keyword evidence="4" id="KW-0862">Zinc</keyword>
<dbReference type="InterPro" id="IPR050626">
    <property type="entry name" value="Peptidase_M16"/>
</dbReference>
<feature type="domain" description="Peptidase M16 N-terminal" evidence="6">
    <location>
        <begin position="525"/>
        <end position="648"/>
    </location>
</feature>
<evidence type="ECO:0000256" key="1">
    <source>
        <dbReference type="ARBA" id="ARBA00007261"/>
    </source>
</evidence>
<dbReference type="PANTHER" id="PTHR43690">
    <property type="entry name" value="NARDILYSIN"/>
    <property type="match status" value="1"/>
</dbReference>
<evidence type="ECO:0000256" key="2">
    <source>
        <dbReference type="ARBA" id="ARBA00022670"/>
    </source>
</evidence>
<dbReference type="PROSITE" id="PS51257">
    <property type="entry name" value="PROKAR_LIPOPROTEIN"/>
    <property type="match status" value="1"/>
</dbReference>
<dbReference type="GO" id="GO:0006508">
    <property type="term" value="P:proteolysis"/>
    <property type="evidence" value="ECO:0007669"/>
    <property type="project" value="UniProtKB-KW"/>
</dbReference>
<dbReference type="Pfam" id="PF05193">
    <property type="entry name" value="Peptidase_M16_C"/>
    <property type="match status" value="2"/>
</dbReference>
<dbReference type="PANTHER" id="PTHR43690:SF35">
    <property type="entry name" value="NON-CATALYTIC MEMBER OF PEPTIDASE SUBFAMILY M16B-RELATED"/>
    <property type="match status" value="1"/>
</dbReference>
<dbReference type="Pfam" id="PF00675">
    <property type="entry name" value="Peptidase_M16"/>
    <property type="match status" value="2"/>
</dbReference>
<evidence type="ECO:0000256" key="5">
    <source>
        <dbReference type="ARBA" id="ARBA00023049"/>
    </source>
</evidence>
<dbReference type="GO" id="GO:0008237">
    <property type="term" value="F:metallopeptidase activity"/>
    <property type="evidence" value="ECO:0007669"/>
    <property type="project" value="UniProtKB-KW"/>
</dbReference>
<dbReference type="OrthoDB" id="9811314at2"/>
<evidence type="ECO:0000259" key="7">
    <source>
        <dbReference type="Pfam" id="PF05193"/>
    </source>
</evidence>
<feature type="domain" description="Peptidase M16 C-terminal" evidence="7">
    <location>
        <begin position="208"/>
        <end position="385"/>
    </location>
</feature>
<accession>A0A2S9VCJ3</accession>
<dbReference type="InterPro" id="IPR011249">
    <property type="entry name" value="Metalloenz_LuxS/M16"/>
</dbReference>
<keyword evidence="2" id="KW-0645">Protease</keyword>
<comment type="caution">
    <text evidence="8">The sequence shown here is derived from an EMBL/GenBank/DDBJ whole genome shotgun (WGS) entry which is preliminary data.</text>
</comment>
<protein>
    <submittedName>
        <fullName evidence="8">Peptidase M16</fullName>
    </submittedName>
</protein>
<dbReference type="EMBL" id="PVNP01000054">
    <property type="protein sequence ID" value="PRO74177.1"/>
    <property type="molecule type" value="Genomic_DNA"/>
</dbReference>
<dbReference type="InterPro" id="IPR007863">
    <property type="entry name" value="Peptidase_M16_C"/>
</dbReference>
<evidence type="ECO:0000256" key="4">
    <source>
        <dbReference type="ARBA" id="ARBA00022833"/>
    </source>
</evidence>
<organism evidence="8 9">
    <name type="scientific">Alteromonas alba</name>
    <dbReference type="NCBI Taxonomy" id="2079529"/>
    <lineage>
        <taxon>Bacteria</taxon>
        <taxon>Pseudomonadati</taxon>
        <taxon>Pseudomonadota</taxon>
        <taxon>Gammaproteobacteria</taxon>
        <taxon>Alteromonadales</taxon>
        <taxon>Alteromonadaceae</taxon>
        <taxon>Alteromonas/Salinimonas group</taxon>
        <taxon>Alteromonas</taxon>
    </lineage>
</organism>
<reference evidence="9" key="1">
    <citation type="journal article" date="2020" name="Int. J. Syst. Evol. Microbiol.">
        <title>Alteromonas alba sp. nov., a marine bacterium isolated from the seawater of the West Pacific Ocean.</title>
        <authorList>
            <person name="Sun C."/>
            <person name="Wu Y.-H."/>
            <person name="Xamxidin M."/>
            <person name="Cheng H."/>
            <person name="Xu X.-W."/>
        </authorList>
    </citation>
    <scope>NUCLEOTIDE SEQUENCE [LARGE SCALE GENOMIC DNA]</scope>
    <source>
        <strain evidence="9">190</strain>
    </source>
</reference>
<dbReference type="Proteomes" id="UP000238949">
    <property type="component" value="Unassembled WGS sequence"/>
</dbReference>